<gene>
    <name evidence="2" type="ORF">AF331_14075</name>
</gene>
<evidence type="ECO:0000313" key="2">
    <source>
        <dbReference type="EMBL" id="KON85101.1"/>
    </source>
</evidence>
<dbReference type="EMBL" id="LGUE01000004">
    <property type="protein sequence ID" value="KON85101.1"/>
    <property type="molecule type" value="Genomic_DNA"/>
</dbReference>
<dbReference type="PATRIC" id="fig|189381.12.peg.2883"/>
<comment type="caution">
    <text evidence="2">The sequence shown here is derived from an EMBL/GenBank/DDBJ whole genome shotgun (WGS) entry which is preliminary data.</text>
</comment>
<dbReference type="NCBIfam" id="TIGR03604">
    <property type="entry name" value="TOMM_cyclo_SagD"/>
    <property type="match status" value="1"/>
</dbReference>
<evidence type="ECO:0000313" key="3">
    <source>
        <dbReference type="Proteomes" id="UP000037405"/>
    </source>
</evidence>
<protein>
    <recommendedName>
        <fullName evidence="1">YcaO domain-containing protein</fullName>
    </recommendedName>
</protein>
<dbReference type="AlphaFoldDB" id="A0A0M0G6P5"/>
<dbReference type="Pfam" id="PF02624">
    <property type="entry name" value="YcaO"/>
    <property type="match status" value="1"/>
</dbReference>
<dbReference type="InterPro" id="IPR027624">
    <property type="entry name" value="TOMM_cyclo_SagD"/>
</dbReference>
<dbReference type="STRING" id="189381.GCA_900166615_01109"/>
<proteinExistence type="predicted"/>
<dbReference type="Proteomes" id="UP000037405">
    <property type="component" value="Unassembled WGS sequence"/>
</dbReference>
<dbReference type="InterPro" id="IPR003776">
    <property type="entry name" value="YcaO-like_dom"/>
</dbReference>
<sequence>MTIMTETGLPIMDRSSHLFVGPWKKERGHACFTCFTSYLTSNGSNLASILDHELRGPGERDCEIDLDGVDLHSFINRVLVIDKRSWSMTWKKFRKNPFCPECGVEWEEERKTELHLTDEPHFRVKSGREISQLLKRYEDELIDADTGVGKALFRDAESNIIPMYAIEAVIHDRTFYSYGRTTGIAESRNAAILEILERYSSMVPRFKAPIIASYEELAAQKEKVVPPGRYILRKPLDPDRKLHWTSCQEVGTGEVFLIPEQMMYFDNQLLRGETRFLYETSNGTALGGSVEEALVYAILEAVERDCFLVHWYTKRLPRIIDQESLASPHVKGILRTLDQLGYETYLFDITLETEVPAVWVLLRNTDPDGQLHLYNAAGSHFDPEAAIFAALVEAGTSVIVYEEKLRAEKPGLYHLIGSPENVTHMEDHVNYYAFRENSGAFDYLFDRMADLERIRVEEMAPRFPFSFKGIVEKVMEHHPRVYFTDMGNELIDEMGLSVVKVFIPSLQPMTFGKQNERLNMERLEAWSEGEVEVGCEPHPFP</sequence>
<accession>A0A0M0G6P5</accession>
<dbReference type="PANTHER" id="PTHR37809:SF1">
    <property type="entry name" value="RIBOSOMAL PROTEIN S12 METHYLTHIOTRANSFERASE ACCESSORY FACTOR YCAO"/>
    <property type="match status" value="1"/>
</dbReference>
<dbReference type="OrthoDB" id="2379922at2"/>
<feature type="domain" description="YcaO" evidence="1">
    <location>
        <begin position="179"/>
        <end position="541"/>
    </location>
</feature>
<reference evidence="3" key="1">
    <citation type="submission" date="2015-07" db="EMBL/GenBank/DDBJ databases">
        <title>Fjat-14235 jcm11544.</title>
        <authorList>
            <person name="Liu B."/>
            <person name="Wang J."/>
            <person name="Zhu Y."/>
            <person name="Liu G."/>
            <person name="Chen Q."/>
            <person name="Chen Z."/>
            <person name="Lan J."/>
            <person name="Che J."/>
            <person name="Ge C."/>
            <person name="Shi H."/>
            <person name="Pan Z."/>
            <person name="Liu X."/>
        </authorList>
    </citation>
    <scope>NUCLEOTIDE SEQUENCE [LARGE SCALE GENOMIC DNA]</scope>
    <source>
        <strain evidence="3">JCM 11544</strain>
    </source>
</reference>
<keyword evidence="3" id="KW-1185">Reference proteome</keyword>
<dbReference type="Gene3D" id="3.30.1330.230">
    <property type="match status" value="1"/>
</dbReference>
<dbReference type="PROSITE" id="PS51664">
    <property type="entry name" value="YCAO"/>
    <property type="match status" value="1"/>
</dbReference>
<organism evidence="2 3">
    <name type="scientific">Rossellomorea marisflavi</name>
    <dbReference type="NCBI Taxonomy" id="189381"/>
    <lineage>
        <taxon>Bacteria</taxon>
        <taxon>Bacillati</taxon>
        <taxon>Bacillota</taxon>
        <taxon>Bacilli</taxon>
        <taxon>Bacillales</taxon>
        <taxon>Bacillaceae</taxon>
        <taxon>Rossellomorea</taxon>
    </lineage>
</organism>
<name>A0A0M0G6P5_9BACI</name>
<dbReference type="RefSeq" id="WP_053428702.1">
    <property type="nucleotide sequence ID" value="NZ_LGUE01000004.1"/>
</dbReference>
<evidence type="ECO:0000259" key="1">
    <source>
        <dbReference type="PROSITE" id="PS51664"/>
    </source>
</evidence>
<dbReference type="PANTHER" id="PTHR37809">
    <property type="entry name" value="RIBOSOMAL PROTEIN S12 METHYLTHIOTRANSFERASE ACCESSORY FACTOR YCAO"/>
    <property type="match status" value="1"/>
</dbReference>
<dbReference type="Gene3D" id="3.40.50.720">
    <property type="entry name" value="NAD(P)-binding Rossmann-like Domain"/>
    <property type="match status" value="1"/>
</dbReference>